<dbReference type="Pfam" id="PF00005">
    <property type="entry name" value="ABC_tran"/>
    <property type="match status" value="1"/>
</dbReference>
<dbReference type="InterPro" id="IPR027417">
    <property type="entry name" value="P-loop_NTPase"/>
</dbReference>
<evidence type="ECO:0000256" key="5">
    <source>
        <dbReference type="ARBA" id="ARBA00022840"/>
    </source>
</evidence>
<dbReference type="InterPro" id="IPR008995">
    <property type="entry name" value="Mo/tungstate-bd_C_term_dom"/>
</dbReference>
<evidence type="ECO:0000256" key="6">
    <source>
        <dbReference type="ARBA" id="ARBA00022967"/>
    </source>
</evidence>
<dbReference type="RefSeq" id="WP_276264727.1">
    <property type="nucleotide sequence ID" value="NZ_JARJLM010000176.1"/>
</dbReference>
<keyword evidence="7" id="KW-0472">Membrane</keyword>
<proteinExistence type="predicted"/>
<keyword evidence="2" id="KW-1003">Cell membrane</keyword>
<dbReference type="SUPFAM" id="SSF52540">
    <property type="entry name" value="P-loop containing nucleoside triphosphate hydrolases"/>
    <property type="match status" value="1"/>
</dbReference>
<dbReference type="PANTHER" id="PTHR42781:SF5">
    <property type="entry name" value="PUTRESCINE TRANSPORT ATP-BINDING PROTEIN POTG"/>
    <property type="match status" value="1"/>
</dbReference>
<dbReference type="SMART" id="SM00382">
    <property type="entry name" value="AAA"/>
    <property type="match status" value="1"/>
</dbReference>
<dbReference type="Pfam" id="PF08402">
    <property type="entry name" value="TOBE_2"/>
    <property type="match status" value="1"/>
</dbReference>
<dbReference type="InterPro" id="IPR017666">
    <property type="entry name" value="AminoethylPonate_ABC_PhnT2"/>
</dbReference>
<dbReference type="PANTHER" id="PTHR42781">
    <property type="entry name" value="SPERMIDINE/PUTRESCINE IMPORT ATP-BINDING PROTEIN POTA"/>
    <property type="match status" value="1"/>
</dbReference>
<reference evidence="9 10" key="1">
    <citation type="submission" date="2023-03" db="EMBL/GenBank/DDBJ databases">
        <title>Draft assemblies of triclosan tolerant bacteria isolated from returned activated sludge.</title>
        <authorList>
            <person name="Van Hamelsveld S."/>
        </authorList>
    </citation>
    <scope>NUCLEOTIDE SEQUENCE [LARGE SCALE GENOMIC DNA]</scope>
    <source>
        <strain evidence="9 10">GW210010_S58</strain>
    </source>
</reference>
<evidence type="ECO:0000259" key="8">
    <source>
        <dbReference type="PROSITE" id="PS50893"/>
    </source>
</evidence>
<dbReference type="Gene3D" id="2.40.50.100">
    <property type="match status" value="1"/>
</dbReference>
<keyword evidence="6" id="KW-1278">Translocase</keyword>
<gene>
    <name evidence="9" type="ORF">P3W85_10395</name>
</gene>
<dbReference type="InterPro" id="IPR050093">
    <property type="entry name" value="ABC_SmlMolc_Importer"/>
</dbReference>
<dbReference type="InterPro" id="IPR017871">
    <property type="entry name" value="ABC_transporter-like_CS"/>
</dbReference>
<dbReference type="NCBIfam" id="TIGR03265">
    <property type="entry name" value="PhnT2"/>
    <property type="match status" value="1"/>
</dbReference>
<protein>
    <submittedName>
        <fullName evidence="9">2-aminoethylphosphonate ABC transporter ATP-binding protein</fullName>
    </submittedName>
</protein>
<dbReference type="InterPro" id="IPR003439">
    <property type="entry name" value="ABC_transporter-like_ATP-bd"/>
</dbReference>
<dbReference type="GO" id="GO:0005524">
    <property type="term" value="F:ATP binding"/>
    <property type="evidence" value="ECO:0007669"/>
    <property type="project" value="UniProtKB-KW"/>
</dbReference>
<evidence type="ECO:0000256" key="7">
    <source>
        <dbReference type="ARBA" id="ARBA00023136"/>
    </source>
</evidence>
<keyword evidence="5 9" id="KW-0067">ATP-binding</keyword>
<evidence type="ECO:0000256" key="4">
    <source>
        <dbReference type="ARBA" id="ARBA00022741"/>
    </source>
</evidence>
<dbReference type="EMBL" id="JARJLM010000176">
    <property type="protein sequence ID" value="MDF3833355.1"/>
    <property type="molecule type" value="Genomic_DNA"/>
</dbReference>
<dbReference type="SUPFAM" id="SSF50331">
    <property type="entry name" value="MOP-like"/>
    <property type="match status" value="1"/>
</dbReference>
<keyword evidence="3" id="KW-0997">Cell inner membrane</keyword>
<sequence>MQAVEAASGRPFLAVEQVSKRFGGAGGFQALDGVSLSVAQGELLCLLGPSGCGKTTLLRIIAGLEREDGGRIHAGGRELTGLPPQSRDYGILFQSYALFPNLSVAQNVAYGLQGRGMGRAHREARIGEMLALVGLTGSERKYPGQLSGGQQQRVALARALAPAPSLLLLDEPMSALDARVREHLRLELRQLQRRLNVTTVMVTHDQEEAMAMADRIAVMEGGRIAQTGTPGEIYERPASAFVAEFIGQANWLAGRLSGRETFTVGELELAVSPARAGTAAGNAGGAARLCCRPEAVRLHPAEGEPNRLLARIVDQTYLGSRYRLLLEADRLPGQTLFADVLREERHLLPAPGSHKFWVSLPSQALQVFA</sequence>
<dbReference type="Gene3D" id="3.40.50.300">
    <property type="entry name" value="P-loop containing nucleotide triphosphate hydrolases"/>
    <property type="match status" value="1"/>
</dbReference>
<dbReference type="InterPro" id="IPR013611">
    <property type="entry name" value="Transp-assoc_OB_typ2"/>
</dbReference>
<comment type="caution">
    <text evidence="9">The sequence shown here is derived from an EMBL/GenBank/DDBJ whole genome shotgun (WGS) entry which is preliminary data.</text>
</comment>
<evidence type="ECO:0000256" key="1">
    <source>
        <dbReference type="ARBA" id="ARBA00022448"/>
    </source>
</evidence>
<dbReference type="PROSITE" id="PS50893">
    <property type="entry name" value="ABC_TRANSPORTER_2"/>
    <property type="match status" value="1"/>
</dbReference>
<keyword evidence="10" id="KW-1185">Reference proteome</keyword>
<accession>A0ABT6AL77</accession>
<organism evidence="9 10">
    <name type="scientific">Cupriavidus basilensis</name>
    <dbReference type="NCBI Taxonomy" id="68895"/>
    <lineage>
        <taxon>Bacteria</taxon>
        <taxon>Pseudomonadati</taxon>
        <taxon>Pseudomonadota</taxon>
        <taxon>Betaproteobacteria</taxon>
        <taxon>Burkholderiales</taxon>
        <taxon>Burkholderiaceae</taxon>
        <taxon>Cupriavidus</taxon>
    </lineage>
</organism>
<dbReference type="InterPro" id="IPR003593">
    <property type="entry name" value="AAA+_ATPase"/>
</dbReference>
<dbReference type="Proteomes" id="UP001216674">
    <property type="component" value="Unassembled WGS sequence"/>
</dbReference>
<dbReference type="PROSITE" id="PS00211">
    <property type="entry name" value="ABC_TRANSPORTER_1"/>
    <property type="match status" value="1"/>
</dbReference>
<evidence type="ECO:0000313" key="9">
    <source>
        <dbReference type="EMBL" id="MDF3833355.1"/>
    </source>
</evidence>
<keyword evidence="1" id="KW-0813">Transport</keyword>
<name>A0ABT6AL77_9BURK</name>
<keyword evidence="4" id="KW-0547">Nucleotide-binding</keyword>
<evidence type="ECO:0000313" key="10">
    <source>
        <dbReference type="Proteomes" id="UP001216674"/>
    </source>
</evidence>
<feature type="domain" description="ABC transporter" evidence="8">
    <location>
        <begin position="13"/>
        <end position="246"/>
    </location>
</feature>
<evidence type="ECO:0000256" key="3">
    <source>
        <dbReference type="ARBA" id="ARBA00022519"/>
    </source>
</evidence>
<evidence type="ECO:0000256" key="2">
    <source>
        <dbReference type="ARBA" id="ARBA00022475"/>
    </source>
</evidence>